<name>A0ABT6N9T0_9FIRM</name>
<organism evidence="3 4">
    <name type="scientific">Fusibacter bizertensis</name>
    <dbReference type="NCBI Taxonomy" id="1488331"/>
    <lineage>
        <taxon>Bacteria</taxon>
        <taxon>Bacillati</taxon>
        <taxon>Bacillota</taxon>
        <taxon>Clostridia</taxon>
        <taxon>Eubacteriales</taxon>
        <taxon>Eubacteriales Family XII. Incertae Sedis</taxon>
        <taxon>Fusibacter</taxon>
    </lineage>
</organism>
<dbReference type="Pfam" id="PF13487">
    <property type="entry name" value="HD_5"/>
    <property type="match status" value="1"/>
</dbReference>
<dbReference type="Proteomes" id="UP001158045">
    <property type="component" value="Unassembled WGS sequence"/>
</dbReference>
<dbReference type="PANTHER" id="PTHR43155">
    <property type="entry name" value="CYCLIC DI-GMP PHOSPHODIESTERASE PA4108-RELATED"/>
    <property type="match status" value="1"/>
</dbReference>
<dbReference type="EMBL" id="JARYZI010000001">
    <property type="protein sequence ID" value="MDH8677170.1"/>
    <property type="molecule type" value="Genomic_DNA"/>
</dbReference>
<dbReference type="SMART" id="SM00471">
    <property type="entry name" value="HDc"/>
    <property type="match status" value="1"/>
</dbReference>
<dbReference type="InterPro" id="IPR003607">
    <property type="entry name" value="HD/PDEase_dom"/>
</dbReference>
<gene>
    <name evidence="3" type="ORF">QE109_03365</name>
</gene>
<sequence length="356" mass="40553">MKEIAIEELKLGECLSKDIYNDLGNIILAQGTELHAKHLEYFRNHGINFVYVEEQISHNQTADISRVITSSKYRELNSGYAIVLESFKRMYYQVQNKDFQFDMKTIEEDIKPLVDILLSDNDILGSMRLLSFKESYHFTHAVNVSMFGAMLGKWLGLDKQTIYTIATAGLLHDIGKTQVPQEILFKTDRLSLAELDLVRSHAKLGYELLKENAAIPRDVLAAILFHHERSDGSGYPSGLKEEQTPFIARIIGVVDVFDAITSDRIYKKGVSSFRAFNILKDESFRGLDPTISDVFMSNIASFFINNRVKLNDGRVGEVVYVNKFALNRPLIKIKDSFIDLSSDYTLDIEEVLTHQH</sequence>
<feature type="domain" description="HD-GYP" evidence="2">
    <location>
        <begin position="115"/>
        <end position="311"/>
    </location>
</feature>
<dbReference type="InterPro" id="IPR037522">
    <property type="entry name" value="HD_GYP_dom"/>
</dbReference>
<dbReference type="PROSITE" id="PS51832">
    <property type="entry name" value="HD_GYP"/>
    <property type="match status" value="1"/>
</dbReference>
<comment type="caution">
    <text evidence="3">The sequence shown here is derived from an EMBL/GenBank/DDBJ whole genome shotgun (WGS) entry which is preliminary data.</text>
</comment>
<keyword evidence="3" id="KW-0378">Hydrolase</keyword>
<protein>
    <submittedName>
        <fullName evidence="3">HD-GYP domain-containing protein</fullName>
        <ecNumber evidence="3">3.1.4.-</ecNumber>
    </submittedName>
</protein>
<dbReference type="InterPro" id="IPR006674">
    <property type="entry name" value="HD_domain"/>
</dbReference>
<dbReference type="NCBIfam" id="TIGR00277">
    <property type="entry name" value="HDIG"/>
    <property type="match status" value="1"/>
</dbReference>
<dbReference type="RefSeq" id="WP_281092968.1">
    <property type="nucleotide sequence ID" value="NZ_JARYZI010000001.1"/>
</dbReference>
<evidence type="ECO:0000259" key="1">
    <source>
        <dbReference type="PROSITE" id="PS51831"/>
    </source>
</evidence>
<dbReference type="CDD" id="cd00077">
    <property type="entry name" value="HDc"/>
    <property type="match status" value="1"/>
</dbReference>
<dbReference type="SUPFAM" id="SSF109604">
    <property type="entry name" value="HD-domain/PDEase-like"/>
    <property type="match status" value="1"/>
</dbReference>
<dbReference type="EC" id="3.1.4.-" evidence="3"/>
<evidence type="ECO:0000259" key="2">
    <source>
        <dbReference type="PROSITE" id="PS51832"/>
    </source>
</evidence>
<accession>A0ABT6N9T0</accession>
<keyword evidence="4" id="KW-1185">Reference proteome</keyword>
<proteinExistence type="predicted"/>
<dbReference type="Gene3D" id="1.10.3210.10">
    <property type="entry name" value="Hypothetical protein af1432"/>
    <property type="match status" value="1"/>
</dbReference>
<feature type="domain" description="HD" evidence="1">
    <location>
        <begin position="137"/>
        <end position="260"/>
    </location>
</feature>
<dbReference type="InterPro" id="IPR006675">
    <property type="entry name" value="HDIG_dom"/>
</dbReference>
<dbReference type="GO" id="GO:0016787">
    <property type="term" value="F:hydrolase activity"/>
    <property type="evidence" value="ECO:0007669"/>
    <property type="project" value="UniProtKB-KW"/>
</dbReference>
<dbReference type="PROSITE" id="PS51831">
    <property type="entry name" value="HD"/>
    <property type="match status" value="1"/>
</dbReference>
<reference evidence="3 4" key="1">
    <citation type="submission" date="2023-04" db="EMBL/GenBank/DDBJ databases">
        <title>Fusibacter bizertensis strain WBS, isolated from littoral bottom sediments of the Arctic seas - biochemical and genomic analysis.</title>
        <authorList>
            <person name="Brioukhanov A.L."/>
        </authorList>
    </citation>
    <scope>NUCLEOTIDE SEQUENCE [LARGE SCALE GENOMIC DNA]</scope>
    <source>
        <strain evidence="3 4">WBS</strain>
    </source>
</reference>
<dbReference type="PANTHER" id="PTHR43155:SF2">
    <property type="entry name" value="CYCLIC DI-GMP PHOSPHODIESTERASE PA4108"/>
    <property type="match status" value="1"/>
</dbReference>
<evidence type="ECO:0000313" key="3">
    <source>
        <dbReference type="EMBL" id="MDH8677170.1"/>
    </source>
</evidence>
<evidence type="ECO:0000313" key="4">
    <source>
        <dbReference type="Proteomes" id="UP001158045"/>
    </source>
</evidence>